<gene>
    <name evidence="5" type="ORF">MM415A01038_0013</name>
</gene>
<dbReference type="InterPro" id="IPR050642">
    <property type="entry name" value="PDH_E1_Alpha_Subunit"/>
</dbReference>
<dbReference type="PANTHER" id="PTHR11516">
    <property type="entry name" value="PYRUVATE DEHYDROGENASE E1 COMPONENT, ALPHA SUBUNIT BACTERIAL AND ORGANELLAR"/>
    <property type="match status" value="1"/>
</dbReference>
<reference evidence="5" key="1">
    <citation type="submission" date="2020-03" db="EMBL/GenBank/DDBJ databases">
        <title>The deep terrestrial virosphere.</title>
        <authorList>
            <person name="Holmfeldt K."/>
            <person name="Nilsson E."/>
            <person name="Simone D."/>
            <person name="Lopez-Fernandez M."/>
            <person name="Wu X."/>
            <person name="de Brujin I."/>
            <person name="Lundin D."/>
            <person name="Andersson A."/>
            <person name="Bertilsson S."/>
            <person name="Dopson M."/>
        </authorList>
    </citation>
    <scope>NUCLEOTIDE SEQUENCE</scope>
    <source>
        <strain evidence="5">MM415A01038</strain>
    </source>
</reference>
<dbReference type="EMBL" id="MT142346">
    <property type="protein sequence ID" value="QJA78645.1"/>
    <property type="molecule type" value="Genomic_DNA"/>
</dbReference>
<keyword evidence="3" id="KW-0786">Thiamine pyrophosphate</keyword>
<dbReference type="Pfam" id="PF00676">
    <property type="entry name" value="E1_dh"/>
    <property type="match status" value="1"/>
</dbReference>
<feature type="domain" description="Dehydrogenase E1 component" evidence="4">
    <location>
        <begin position="3"/>
        <end position="257"/>
    </location>
</feature>
<evidence type="ECO:0000256" key="2">
    <source>
        <dbReference type="ARBA" id="ARBA00023002"/>
    </source>
</evidence>
<organism evidence="5">
    <name type="scientific">viral metagenome</name>
    <dbReference type="NCBI Taxonomy" id="1070528"/>
    <lineage>
        <taxon>unclassified sequences</taxon>
        <taxon>metagenomes</taxon>
        <taxon>organismal metagenomes</taxon>
    </lineage>
</organism>
<dbReference type="GO" id="GO:0004739">
    <property type="term" value="F:pyruvate dehydrogenase (acetyl-transferring) activity"/>
    <property type="evidence" value="ECO:0007669"/>
    <property type="project" value="TreeGrafter"/>
</dbReference>
<dbReference type="SUPFAM" id="SSF52518">
    <property type="entry name" value="Thiamin diphosphate-binding fold (THDP-binding)"/>
    <property type="match status" value="1"/>
</dbReference>
<dbReference type="CDD" id="cd02000">
    <property type="entry name" value="TPP_E1_PDC_ADC_BCADC"/>
    <property type="match status" value="1"/>
</dbReference>
<evidence type="ECO:0000256" key="3">
    <source>
        <dbReference type="ARBA" id="ARBA00023052"/>
    </source>
</evidence>
<dbReference type="PANTHER" id="PTHR11516:SF60">
    <property type="entry name" value="PYRUVATE DEHYDROGENASE E1 COMPONENT SUBUNIT ALPHA"/>
    <property type="match status" value="1"/>
</dbReference>
<name>A0A6M3KAB3_9ZZZZ</name>
<comment type="cofactor">
    <cofactor evidence="1">
        <name>thiamine diphosphate</name>
        <dbReference type="ChEBI" id="CHEBI:58937"/>
    </cofactor>
</comment>
<dbReference type="AlphaFoldDB" id="A0A6M3KAB3"/>
<accession>A0A6M3KAB3</accession>
<evidence type="ECO:0000256" key="1">
    <source>
        <dbReference type="ARBA" id="ARBA00001964"/>
    </source>
</evidence>
<sequence length="267" mass="29686">MGVCSALRPQDQVFGNHRSHGHYLAKGGDMNKLAAEIWGKETGCSKGRGGSMHIAAPEVGFMGATPIVAGTVSLAVGAALAAKIKREDRIVVSFFGDGAMGEGVVYESLNLAALWELPIIFVCENNGYATHMPLKKHFPTKDLYLAPLDEWCIQIDGNDVKEVYDTTQEAKHHLPAFIEAKTYRLCGHVGPDDNILGEHLDIRPKEEIEEWEKRDPIKTTRHLIYLRDPYDLRSLEDEVATEVNGAIEYARSSPWPKKEDLLRDVYA</sequence>
<dbReference type="InterPro" id="IPR001017">
    <property type="entry name" value="DH_E1"/>
</dbReference>
<dbReference type="InterPro" id="IPR029061">
    <property type="entry name" value="THDP-binding"/>
</dbReference>
<evidence type="ECO:0000313" key="5">
    <source>
        <dbReference type="EMBL" id="QJA78645.1"/>
    </source>
</evidence>
<keyword evidence="2" id="KW-0560">Oxidoreductase</keyword>
<proteinExistence type="predicted"/>
<protein>
    <recommendedName>
        <fullName evidence="4">Dehydrogenase E1 component domain-containing protein</fullName>
    </recommendedName>
</protein>
<evidence type="ECO:0000259" key="4">
    <source>
        <dbReference type="Pfam" id="PF00676"/>
    </source>
</evidence>
<dbReference type="GO" id="GO:0006086">
    <property type="term" value="P:pyruvate decarboxylation to acetyl-CoA"/>
    <property type="evidence" value="ECO:0007669"/>
    <property type="project" value="TreeGrafter"/>
</dbReference>
<dbReference type="Gene3D" id="3.40.50.970">
    <property type="match status" value="1"/>
</dbReference>